<dbReference type="NCBIfam" id="TIGR01029">
    <property type="entry name" value="rpsG_bact"/>
    <property type="match status" value="1"/>
</dbReference>
<dbReference type="Pfam" id="PF00177">
    <property type="entry name" value="Ribosomal_S7"/>
    <property type="match status" value="1"/>
</dbReference>
<comment type="subcellular location">
    <subcellularLocation>
        <location evidence="6">Plastid</location>
        <location evidence="6">Chloroplast</location>
    </subcellularLocation>
</comment>
<dbReference type="SUPFAM" id="SSF47973">
    <property type="entry name" value="Ribosomal protein S7"/>
    <property type="match status" value="1"/>
</dbReference>
<name>A0A3G3LLN4_9EUGL</name>
<dbReference type="InterPro" id="IPR036823">
    <property type="entry name" value="Ribosomal_uS7_dom_sf"/>
</dbReference>
<dbReference type="InterPro" id="IPR005717">
    <property type="entry name" value="Ribosomal_uS7_bac/org-type"/>
</dbReference>
<dbReference type="GO" id="GO:0009507">
    <property type="term" value="C:chloroplast"/>
    <property type="evidence" value="ECO:0007669"/>
    <property type="project" value="UniProtKB-SubCell"/>
</dbReference>
<dbReference type="GO" id="GO:0019843">
    <property type="term" value="F:rRNA binding"/>
    <property type="evidence" value="ECO:0007669"/>
    <property type="project" value="UniProtKB-UniRule"/>
</dbReference>
<proteinExistence type="inferred from homology"/>
<keyword evidence="2 6" id="KW-0699">rRNA-binding</keyword>
<dbReference type="InterPro" id="IPR020606">
    <property type="entry name" value="Ribosomal_uS7_CS"/>
</dbReference>
<dbReference type="GO" id="GO:0003735">
    <property type="term" value="F:structural constituent of ribosome"/>
    <property type="evidence" value="ECO:0007669"/>
    <property type="project" value="InterPro"/>
</dbReference>
<dbReference type="PROSITE" id="PS00052">
    <property type="entry name" value="RIBOSOMAL_S7"/>
    <property type="match status" value="1"/>
</dbReference>
<keyword evidence="4 6" id="KW-0689">Ribosomal protein</keyword>
<comment type="function">
    <text evidence="6">One of the primary rRNA binding proteins, it binds directly to 16S rRNA where it nucleates assembly of the head domain of the 30S subunit.</text>
</comment>
<evidence type="ECO:0000256" key="5">
    <source>
        <dbReference type="ARBA" id="ARBA00023274"/>
    </source>
</evidence>
<dbReference type="HAMAP" id="MF_00480_B">
    <property type="entry name" value="Ribosomal_uS7_B"/>
    <property type="match status" value="1"/>
</dbReference>
<dbReference type="Gene3D" id="1.10.455.10">
    <property type="entry name" value="Ribosomal protein S7 domain"/>
    <property type="match status" value="1"/>
</dbReference>
<keyword evidence="9" id="KW-0934">Plastid</keyword>
<geneLocation type="chloroplast" evidence="9"/>
<dbReference type="AlphaFoldDB" id="A0A3G3LLN4"/>
<dbReference type="CDD" id="cd14871">
    <property type="entry name" value="uS7_Chloroplast"/>
    <property type="match status" value="1"/>
</dbReference>
<evidence type="ECO:0000259" key="8">
    <source>
        <dbReference type="Pfam" id="PF00177"/>
    </source>
</evidence>
<dbReference type="InterPro" id="IPR000235">
    <property type="entry name" value="Ribosomal_uS7"/>
</dbReference>
<gene>
    <name evidence="6" type="primary">rps7</name>
</gene>
<evidence type="ECO:0000256" key="7">
    <source>
        <dbReference type="RuleBase" id="RU003619"/>
    </source>
</evidence>
<keyword evidence="5 6" id="KW-0687">Ribonucleoprotein</keyword>
<dbReference type="EMBL" id="MH898672">
    <property type="protein sequence ID" value="AYQ93625.1"/>
    <property type="molecule type" value="Genomic_DNA"/>
</dbReference>
<dbReference type="FunFam" id="1.10.455.10:FF:000001">
    <property type="entry name" value="30S ribosomal protein S7"/>
    <property type="match status" value="1"/>
</dbReference>
<evidence type="ECO:0000256" key="2">
    <source>
        <dbReference type="ARBA" id="ARBA00022730"/>
    </source>
</evidence>
<comment type="similarity">
    <text evidence="1 6 7">Belongs to the universal ribosomal protein uS7 family.</text>
</comment>
<keyword evidence="3 6" id="KW-0694">RNA-binding</keyword>
<organism evidence="9">
    <name type="scientific">Lepocinclis steinii</name>
    <dbReference type="NCBI Taxonomy" id="459226"/>
    <lineage>
        <taxon>Eukaryota</taxon>
        <taxon>Discoba</taxon>
        <taxon>Euglenozoa</taxon>
        <taxon>Euglenida</taxon>
        <taxon>Spirocuta</taxon>
        <taxon>Euglenophyceae</taxon>
        <taxon>Euglenales</taxon>
        <taxon>Phacaceae</taxon>
        <taxon>Lepocinclis</taxon>
    </lineage>
</organism>
<dbReference type="PIRSF" id="PIRSF002122">
    <property type="entry name" value="RPS7p_RPS7a_RPS5e_RPS7o"/>
    <property type="match status" value="1"/>
</dbReference>
<evidence type="ECO:0000256" key="6">
    <source>
        <dbReference type="HAMAP-Rule" id="MF_00480"/>
    </source>
</evidence>
<evidence type="ECO:0000313" key="9">
    <source>
        <dbReference type="EMBL" id="AYQ93625.1"/>
    </source>
</evidence>
<dbReference type="PANTHER" id="PTHR11205">
    <property type="entry name" value="RIBOSOMAL PROTEIN S7"/>
    <property type="match status" value="1"/>
</dbReference>
<sequence>MSRRKNPKKRIILADPIYNSVMASMLINKILTNGKKTLAQKIFYESIKKARETIKADPLEILEKAITNATPVVELKSRRVGGATYQVPIEIKKERGTSIALTFLIKSARKRPGKNMISKLGNEIIDAYNNTGNSVKKKEELHKQAETNKAFANFK</sequence>
<comment type="subunit">
    <text evidence="6">Part of the 30S ribosomal subunit.</text>
</comment>
<dbReference type="InterPro" id="IPR023798">
    <property type="entry name" value="Ribosomal_uS7_dom"/>
</dbReference>
<keyword evidence="9" id="KW-0150">Chloroplast</keyword>
<dbReference type="GO" id="GO:0006412">
    <property type="term" value="P:translation"/>
    <property type="evidence" value="ECO:0007669"/>
    <property type="project" value="UniProtKB-UniRule"/>
</dbReference>
<evidence type="ECO:0000256" key="3">
    <source>
        <dbReference type="ARBA" id="ARBA00022884"/>
    </source>
</evidence>
<reference evidence="9" key="1">
    <citation type="journal article" date="2018" name="Sci. Rep.">
        <title>Dynamic evolution of inverted repeats in Euglenophyta plastid genomes.</title>
        <authorList>
            <person name="Karnkowska A."/>
            <person name="Bennett M.S."/>
            <person name="Triemer R.E."/>
        </authorList>
    </citation>
    <scope>NUCLEOTIDE SEQUENCE</scope>
</reference>
<protein>
    <recommendedName>
        <fullName evidence="6">Small ribosomal subunit protein uS7c</fullName>
    </recommendedName>
</protein>
<feature type="domain" description="Small ribosomal subunit protein uS7" evidence="8">
    <location>
        <begin position="2"/>
        <end position="149"/>
    </location>
</feature>
<evidence type="ECO:0000256" key="1">
    <source>
        <dbReference type="ARBA" id="ARBA00007151"/>
    </source>
</evidence>
<dbReference type="GO" id="GO:0015935">
    <property type="term" value="C:small ribosomal subunit"/>
    <property type="evidence" value="ECO:0007669"/>
    <property type="project" value="InterPro"/>
</dbReference>
<evidence type="ECO:0000256" key="4">
    <source>
        <dbReference type="ARBA" id="ARBA00022980"/>
    </source>
</evidence>
<accession>A0A3G3LLN4</accession>